<comment type="caution">
    <text evidence="4">The sequence shown here is derived from an EMBL/GenBank/DDBJ whole genome shotgun (WGS) entry which is preliminary data.</text>
</comment>
<protein>
    <recommendedName>
        <fullName evidence="3">Tr-type G domain-containing protein</fullName>
    </recommendedName>
</protein>
<dbReference type="GO" id="GO:0005525">
    <property type="term" value="F:GTP binding"/>
    <property type="evidence" value="ECO:0007669"/>
    <property type="project" value="UniProtKB-KW"/>
</dbReference>
<dbReference type="InterPro" id="IPR000795">
    <property type="entry name" value="T_Tr_GTP-bd_dom"/>
</dbReference>
<dbReference type="EMBL" id="CAJOBE010000052">
    <property type="protein sequence ID" value="CAF3553310.1"/>
    <property type="molecule type" value="Genomic_DNA"/>
</dbReference>
<evidence type="ECO:0000313" key="4">
    <source>
        <dbReference type="EMBL" id="CAF3553310.1"/>
    </source>
</evidence>
<keyword evidence="2" id="KW-0342">GTP-binding</keyword>
<dbReference type="Pfam" id="PF00009">
    <property type="entry name" value="GTP_EFTU"/>
    <property type="match status" value="1"/>
</dbReference>
<feature type="domain" description="Tr-type G" evidence="3">
    <location>
        <begin position="120"/>
        <end position="204"/>
    </location>
</feature>
<evidence type="ECO:0000313" key="5">
    <source>
        <dbReference type="Proteomes" id="UP000663874"/>
    </source>
</evidence>
<evidence type="ECO:0000256" key="2">
    <source>
        <dbReference type="ARBA" id="ARBA00023134"/>
    </source>
</evidence>
<name>A0A818KJZ5_9BILA</name>
<dbReference type="PANTHER" id="PTHR23115">
    <property type="entry name" value="TRANSLATION FACTOR"/>
    <property type="match status" value="1"/>
</dbReference>
<dbReference type="InterPro" id="IPR050100">
    <property type="entry name" value="TRAFAC_GTPase_members"/>
</dbReference>
<keyword evidence="1" id="KW-0547">Nucleotide-binding</keyword>
<evidence type="ECO:0000256" key="1">
    <source>
        <dbReference type="ARBA" id="ARBA00022741"/>
    </source>
</evidence>
<sequence>MKEELKNKDCKIHALNQNPPLNFDDDEAPMSDLNYHVLTGLTREQFNDLCSEIPPSALRDTDIRTPRTTIACLLVKLRLGLSHQALCTLFSFEDKRKMSRILDSACTAIKRCLTRQVDKRTLEKYQNEAREKSRESWYLSWALDTNEEEREKRKTIEGGRAWFETEKKHFIILDAPGHKCFVPNMIGGAAQADIAILVISTRKGEFETGFGRGEQT</sequence>
<dbReference type="GO" id="GO:0003924">
    <property type="term" value="F:GTPase activity"/>
    <property type="evidence" value="ECO:0007669"/>
    <property type="project" value="InterPro"/>
</dbReference>
<reference evidence="4" key="1">
    <citation type="submission" date="2021-02" db="EMBL/GenBank/DDBJ databases">
        <authorList>
            <person name="Nowell W R."/>
        </authorList>
    </citation>
    <scope>NUCLEOTIDE SEQUENCE</scope>
</reference>
<gene>
    <name evidence="4" type="ORF">FNK824_LOCUS1071</name>
</gene>
<organism evidence="4 5">
    <name type="scientific">Rotaria sordida</name>
    <dbReference type="NCBI Taxonomy" id="392033"/>
    <lineage>
        <taxon>Eukaryota</taxon>
        <taxon>Metazoa</taxon>
        <taxon>Spiralia</taxon>
        <taxon>Gnathifera</taxon>
        <taxon>Rotifera</taxon>
        <taxon>Eurotatoria</taxon>
        <taxon>Bdelloidea</taxon>
        <taxon>Philodinida</taxon>
        <taxon>Philodinidae</taxon>
        <taxon>Rotaria</taxon>
    </lineage>
</organism>
<dbReference type="SUPFAM" id="SSF52540">
    <property type="entry name" value="P-loop containing nucleoside triphosphate hydrolases"/>
    <property type="match status" value="1"/>
</dbReference>
<dbReference type="AlphaFoldDB" id="A0A818KJZ5"/>
<accession>A0A818KJZ5</accession>
<evidence type="ECO:0000259" key="3">
    <source>
        <dbReference type="Pfam" id="PF00009"/>
    </source>
</evidence>
<dbReference type="InterPro" id="IPR027417">
    <property type="entry name" value="P-loop_NTPase"/>
</dbReference>
<dbReference type="Gene3D" id="3.40.50.300">
    <property type="entry name" value="P-loop containing nucleotide triphosphate hydrolases"/>
    <property type="match status" value="1"/>
</dbReference>
<dbReference type="Proteomes" id="UP000663874">
    <property type="component" value="Unassembled WGS sequence"/>
</dbReference>
<proteinExistence type="predicted"/>